<protein>
    <submittedName>
        <fullName evidence="1">Uncharacterized protein</fullName>
    </submittedName>
</protein>
<evidence type="ECO:0000313" key="2">
    <source>
        <dbReference type="Proteomes" id="UP000249304"/>
    </source>
</evidence>
<comment type="caution">
    <text evidence="1">The sequence shown here is derived from an EMBL/GenBank/DDBJ whole genome shotgun (WGS) entry which is preliminary data.</text>
</comment>
<accession>A0A2W2EV12</accession>
<evidence type="ECO:0000313" key="1">
    <source>
        <dbReference type="EMBL" id="PZG20639.1"/>
    </source>
</evidence>
<sequence>MHPDLAWLRRRIPPDTRISHEVRGEGRVDGVGELPGGLVVYVTWDWPRYNGKGEPVPWREAITLSQIASVS</sequence>
<reference evidence="1 2" key="1">
    <citation type="submission" date="2018-01" db="EMBL/GenBank/DDBJ databases">
        <title>Draft genome sequence of Nonomuraea sp. KC333.</title>
        <authorList>
            <person name="Sahin N."/>
            <person name="Saygin H."/>
            <person name="Ay H."/>
        </authorList>
    </citation>
    <scope>NUCLEOTIDE SEQUENCE [LARGE SCALE GENOMIC DNA]</scope>
    <source>
        <strain evidence="1 2">KC333</strain>
    </source>
</reference>
<proteinExistence type="predicted"/>
<dbReference type="AlphaFoldDB" id="A0A2W2EV12"/>
<keyword evidence="2" id="KW-1185">Reference proteome</keyword>
<organism evidence="1 2">
    <name type="scientific">Nonomuraea aridisoli</name>
    <dbReference type="NCBI Taxonomy" id="2070368"/>
    <lineage>
        <taxon>Bacteria</taxon>
        <taxon>Bacillati</taxon>
        <taxon>Actinomycetota</taxon>
        <taxon>Actinomycetes</taxon>
        <taxon>Streptosporangiales</taxon>
        <taxon>Streptosporangiaceae</taxon>
        <taxon>Nonomuraea</taxon>
    </lineage>
</organism>
<gene>
    <name evidence="1" type="ORF">C1J01_09055</name>
</gene>
<name>A0A2W2EV12_9ACTN</name>
<dbReference type="Proteomes" id="UP000249304">
    <property type="component" value="Unassembled WGS sequence"/>
</dbReference>
<dbReference type="EMBL" id="POUD01000024">
    <property type="protein sequence ID" value="PZG20639.1"/>
    <property type="molecule type" value="Genomic_DNA"/>
</dbReference>